<feature type="non-terminal residue" evidence="1">
    <location>
        <position position="1"/>
    </location>
</feature>
<reference evidence="1 2" key="1">
    <citation type="journal article" date="2021" name="Nat. Commun.">
        <title>Genetic determinants of endophytism in the Arabidopsis root mycobiome.</title>
        <authorList>
            <person name="Mesny F."/>
            <person name="Miyauchi S."/>
            <person name="Thiergart T."/>
            <person name="Pickel B."/>
            <person name="Atanasova L."/>
            <person name="Karlsson M."/>
            <person name="Huettel B."/>
            <person name="Barry K.W."/>
            <person name="Haridas S."/>
            <person name="Chen C."/>
            <person name="Bauer D."/>
            <person name="Andreopoulos W."/>
            <person name="Pangilinan J."/>
            <person name="LaButti K."/>
            <person name="Riley R."/>
            <person name="Lipzen A."/>
            <person name="Clum A."/>
            <person name="Drula E."/>
            <person name="Henrissat B."/>
            <person name="Kohler A."/>
            <person name="Grigoriev I.V."/>
            <person name="Martin F.M."/>
            <person name="Hacquard S."/>
        </authorList>
    </citation>
    <scope>NUCLEOTIDE SEQUENCE [LARGE SCALE GENOMIC DNA]</scope>
    <source>
        <strain evidence="1 2">MPI-SDFR-AT-0080</strain>
    </source>
</reference>
<dbReference type="Proteomes" id="UP000774617">
    <property type="component" value="Unassembled WGS sequence"/>
</dbReference>
<evidence type="ECO:0000313" key="1">
    <source>
        <dbReference type="EMBL" id="KAH7044091.1"/>
    </source>
</evidence>
<dbReference type="EMBL" id="JAGTJR010000021">
    <property type="protein sequence ID" value="KAH7044091.1"/>
    <property type="molecule type" value="Genomic_DNA"/>
</dbReference>
<dbReference type="Gene3D" id="2.40.50.40">
    <property type="match status" value="1"/>
</dbReference>
<evidence type="ECO:0000313" key="2">
    <source>
        <dbReference type="Proteomes" id="UP000774617"/>
    </source>
</evidence>
<comment type="caution">
    <text evidence="1">The sequence shown here is derived from an EMBL/GenBank/DDBJ whole genome shotgun (WGS) entry which is preliminary data.</text>
</comment>
<proteinExistence type="predicted"/>
<gene>
    <name evidence="1" type="ORF">B0J12DRAFT_551443</name>
</gene>
<keyword evidence="2" id="KW-1185">Reference proteome</keyword>
<accession>A0ABQ8G565</accession>
<protein>
    <submittedName>
        <fullName evidence="1">Uncharacterized protein</fullName>
    </submittedName>
</protein>
<sequence>WHAARSILDASATHYLIAWEGNDPATGAPFEPSWQPKRNANAALVRTWKRTTD</sequence>
<organism evidence="1 2">
    <name type="scientific">Macrophomina phaseolina</name>
    <dbReference type="NCBI Taxonomy" id="35725"/>
    <lineage>
        <taxon>Eukaryota</taxon>
        <taxon>Fungi</taxon>
        <taxon>Dikarya</taxon>
        <taxon>Ascomycota</taxon>
        <taxon>Pezizomycotina</taxon>
        <taxon>Dothideomycetes</taxon>
        <taxon>Dothideomycetes incertae sedis</taxon>
        <taxon>Botryosphaeriales</taxon>
        <taxon>Botryosphaeriaceae</taxon>
        <taxon>Macrophomina</taxon>
    </lineage>
</organism>
<feature type="non-terminal residue" evidence="1">
    <location>
        <position position="53"/>
    </location>
</feature>
<name>A0ABQ8G565_9PEZI</name>